<dbReference type="InterPro" id="IPR027385">
    <property type="entry name" value="Beta-barrel_OMP"/>
</dbReference>
<proteinExistence type="predicted"/>
<organism evidence="4 5">
    <name type="scientific">Paraburkholderia humisilvae</name>
    <dbReference type="NCBI Taxonomy" id="627669"/>
    <lineage>
        <taxon>Bacteria</taxon>
        <taxon>Pseudomonadati</taxon>
        <taxon>Pseudomonadota</taxon>
        <taxon>Betaproteobacteria</taxon>
        <taxon>Burkholderiales</taxon>
        <taxon>Burkholderiaceae</taxon>
        <taxon>Paraburkholderia</taxon>
    </lineage>
</organism>
<evidence type="ECO:0000313" key="4">
    <source>
        <dbReference type="EMBL" id="CAB3773186.1"/>
    </source>
</evidence>
<protein>
    <recommendedName>
        <fullName evidence="3">Outer membrane protein beta-barrel domain-containing protein</fullName>
    </recommendedName>
</protein>
<keyword evidence="2" id="KW-0732">Signal</keyword>
<dbReference type="EMBL" id="CADIKH010000070">
    <property type="protein sequence ID" value="CAB3773186.1"/>
    <property type="molecule type" value="Genomic_DNA"/>
</dbReference>
<dbReference type="Pfam" id="PF13505">
    <property type="entry name" value="OMP_b-brl"/>
    <property type="match status" value="1"/>
</dbReference>
<dbReference type="GO" id="GO:0009279">
    <property type="term" value="C:cell outer membrane"/>
    <property type="evidence" value="ECO:0007669"/>
    <property type="project" value="UniProtKB-SubCell"/>
</dbReference>
<gene>
    <name evidence="4" type="ORF">LMG29542_07137</name>
</gene>
<keyword evidence="5" id="KW-1185">Reference proteome</keyword>
<comment type="subcellular location">
    <subcellularLocation>
        <location evidence="1">Cell outer membrane</location>
    </subcellularLocation>
</comment>
<name>A0A6J5F7R4_9BURK</name>
<evidence type="ECO:0000256" key="1">
    <source>
        <dbReference type="ARBA" id="ARBA00004442"/>
    </source>
</evidence>
<evidence type="ECO:0000313" key="5">
    <source>
        <dbReference type="Proteomes" id="UP000494363"/>
    </source>
</evidence>
<dbReference type="RefSeq" id="WP_246356206.1">
    <property type="nucleotide sequence ID" value="NZ_CADIKH010000070.1"/>
</dbReference>
<dbReference type="InterPro" id="IPR011250">
    <property type="entry name" value="OMP/PagP_B-barrel"/>
</dbReference>
<dbReference type="Proteomes" id="UP000494363">
    <property type="component" value="Unassembled WGS sequence"/>
</dbReference>
<accession>A0A6J5F7R4</accession>
<reference evidence="4 5" key="1">
    <citation type="submission" date="2020-04" db="EMBL/GenBank/DDBJ databases">
        <authorList>
            <person name="De Canck E."/>
        </authorList>
    </citation>
    <scope>NUCLEOTIDE SEQUENCE [LARGE SCALE GENOMIC DNA]</scope>
    <source>
        <strain evidence="4 5">LMG 29542</strain>
    </source>
</reference>
<feature type="domain" description="Outer membrane protein beta-barrel" evidence="3">
    <location>
        <begin position="17"/>
        <end position="165"/>
    </location>
</feature>
<dbReference type="Gene3D" id="2.40.160.20">
    <property type="match status" value="1"/>
</dbReference>
<dbReference type="AlphaFoldDB" id="A0A6J5F7R4"/>
<evidence type="ECO:0000259" key="3">
    <source>
        <dbReference type="Pfam" id="PF13505"/>
    </source>
</evidence>
<evidence type="ECO:0000256" key="2">
    <source>
        <dbReference type="ARBA" id="ARBA00022729"/>
    </source>
</evidence>
<sequence length="166" mass="17566">MAISTLATAGVAGAQEMPVPTQVHSEFAGPYVGIKLGENWSNAKGVVNTATRARTFFGAMAGYGFDVGPFVLGPEVFADLHNGSTTGRDAGVDARIGLPINRIMPYARIGFTGISPDTRFHGGLGVEYAVSEDVHVGLEWAADTSHTNGTKRNNNSLTVGLQYYFQ</sequence>
<dbReference type="SUPFAM" id="SSF56925">
    <property type="entry name" value="OMPA-like"/>
    <property type="match status" value="1"/>
</dbReference>